<keyword evidence="4" id="KW-1185">Reference proteome</keyword>
<dbReference type="STRING" id="983964.A0A2T3ZVC2"/>
<proteinExistence type="inferred from homology"/>
<evidence type="ECO:0000313" key="3">
    <source>
        <dbReference type="EMBL" id="PTB48759.1"/>
    </source>
</evidence>
<dbReference type="PRINTS" id="PR00081">
    <property type="entry name" value="GDHRDH"/>
</dbReference>
<comment type="similarity">
    <text evidence="1">Belongs to the short-chain dehydrogenases/reductases (SDR) family.</text>
</comment>
<dbReference type="CDD" id="cd05233">
    <property type="entry name" value="SDR_c"/>
    <property type="match status" value="1"/>
</dbReference>
<dbReference type="InterPro" id="IPR002347">
    <property type="entry name" value="SDR_fam"/>
</dbReference>
<dbReference type="PANTHER" id="PTHR44196:SF1">
    <property type="entry name" value="DEHYDROGENASE_REDUCTASE SDR FAMILY MEMBER 7B"/>
    <property type="match status" value="1"/>
</dbReference>
<gene>
    <name evidence="3" type="ORF">M431DRAFT_10705</name>
</gene>
<organism evidence="3 4">
    <name type="scientific">Trichoderma harzianum CBS 226.95</name>
    <dbReference type="NCBI Taxonomy" id="983964"/>
    <lineage>
        <taxon>Eukaryota</taxon>
        <taxon>Fungi</taxon>
        <taxon>Dikarya</taxon>
        <taxon>Ascomycota</taxon>
        <taxon>Pezizomycotina</taxon>
        <taxon>Sordariomycetes</taxon>
        <taxon>Hypocreomycetidae</taxon>
        <taxon>Hypocreales</taxon>
        <taxon>Hypocreaceae</taxon>
        <taxon>Trichoderma</taxon>
    </lineage>
</organism>
<dbReference type="AlphaFoldDB" id="A0A2T3ZVC2"/>
<dbReference type="PANTHER" id="PTHR44196">
    <property type="entry name" value="DEHYDROGENASE/REDUCTASE SDR FAMILY MEMBER 7B"/>
    <property type="match status" value="1"/>
</dbReference>
<evidence type="ECO:0008006" key="5">
    <source>
        <dbReference type="Google" id="ProtNLM"/>
    </source>
</evidence>
<keyword evidence="2" id="KW-0560">Oxidoreductase</keyword>
<dbReference type="EMBL" id="KZ679697">
    <property type="protein sequence ID" value="PTB48759.1"/>
    <property type="molecule type" value="Genomic_DNA"/>
</dbReference>
<dbReference type="GO" id="GO:0016020">
    <property type="term" value="C:membrane"/>
    <property type="evidence" value="ECO:0007669"/>
    <property type="project" value="TreeGrafter"/>
</dbReference>
<dbReference type="InterPro" id="IPR036291">
    <property type="entry name" value="NAD(P)-bd_dom_sf"/>
</dbReference>
<accession>A0A2T3ZVC2</accession>
<dbReference type="Pfam" id="PF00106">
    <property type="entry name" value="adh_short"/>
    <property type="match status" value="1"/>
</dbReference>
<reference evidence="3 4" key="1">
    <citation type="submission" date="2016-07" db="EMBL/GenBank/DDBJ databases">
        <title>Multiple horizontal gene transfer events from other fungi enriched the ability of initially mycotrophic Trichoderma (Ascomycota) to feed on dead plant biomass.</title>
        <authorList>
            <consortium name="DOE Joint Genome Institute"/>
            <person name="Aerts A."/>
            <person name="Atanasova L."/>
            <person name="Chenthamara K."/>
            <person name="Zhang J."/>
            <person name="Grujic M."/>
            <person name="Henrissat B."/>
            <person name="Kuo A."/>
            <person name="Salamov A."/>
            <person name="Lipzen A."/>
            <person name="Labutti K."/>
            <person name="Barry K."/>
            <person name="Miao Y."/>
            <person name="Rahimi M.J."/>
            <person name="Shen Q."/>
            <person name="Grigoriev I.V."/>
            <person name="Kubicek C.P."/>
            <person name="Druzhinina I.S."/>
        </authorList>
    </citation>
    <scope>NUCLEOTIDE SEQUENCE [LARGE SCALE GENOMIC DNA]</scope>
    <source>
        <strain evidence="3 4">CBS 226.95</strain>
    </source>
</reference>
<dbReference type="Proteomes" id="UP000241690">
    <property type="component" value="Unassembled WGS sequence"/>
</dbReference>
<dbReference type="GeneID" id="36620192"/>
<evidence type="ECO:0000313" key="4">
    <source>
        <dbReference type="Proteomes" id="UP000241690"/>
    </source>
</evidence>
<dbReference type="RefSeq" id="XP_024768436.1">
    <property type="nucleotide sequence ID" value="XM_024911633.1"/>
</dbReference>
<sequence>MASFAEIHKSPYTALANAVLGNPLAGRVILITGAGRGVGEHITHQMAIAGAERIGLIGRNEPRILATRDKFAKVYTGTTFEAFTADITDEKAIHAVFESFGAPDILINNAGTFSDDGPFVEQNLKAWWTGFETNILGTAIVTQQFLRTKPKGKTAVVLNVTSMGAHMRFPLVGFSGYNGSKMEQVRIFESIRFEHPEVRFINIHPGNIQSDGFVKSKSPVPRDGMTDGVVTGQFLVWLVSEEADFLSGRFVWAEWDIDELKAKKTEILEQNLLLTTIDGFKNDF</sequence>
<dbReference type="Gene3D" id="3.40.50.720">
    <property type="entry name" value="NAD(P)-binding Rossmann-like Domain"/>
    <property type="match status" value="1"/>
</dbReference>
<dbReference type="SUPFAM" id="SSF51735">
    <property type="entry name" value="NAD(P)-binding Rossmann-fold domains"/>
    <property type="match status" value="1"/>
</dbReference>
<evidence type="ECO:0000256" key="1">
    <source>
        <dbReference type="ARBA" id="ARBA00006484"/>
    </source>
</evidence>
<protein>
    <recommendedName>
        <fullName evidence="5">NAD(P)-binding protein</fullName>
    </recommendedName>
</protein>
<name>A0A2T3ZVC2_TRIHA</name>
<evidence type="ECO:0000256" key="2">
    <source>
        <dbReference type="ARBA" id="ARBA00023002"/>
    </source>
</evidence>
<dbReference type="GO" id="GO:0016491">
    <property type="term" value="F:oxidoreductase activity"/>
    <property type="evidence" value="ECO:0007669"/>
    <property type="project" value="UniProtKB-KW"/>
</dbReference>